<evidence type="ECO:0000313" key="2">
    <source>
        <dbReference type="EMBL" id="MBS4192711.1"/>
    </source>
</evidence>
<evidence type="ECO:0000313" key="3">
    <source>
        <dbReference type="Proteomes" id="UP000681027"/>
    </source>
</evidence>
<dbReference type="Proteomes" id="UP000681027">
    <property type="component" value="Unassembled WGS sequence"/>
</dbReference>
<keyword evidence="3" id="KW-1185">Reference proteome</keyword>
<dbReference type="EMBL" id="JAGYPM010000005">
    <property type="protein sequence ID" value="MBS4192711.1"/>
    <property type="molecule type" value="Genomic_DNA"/>
</dbReference>
<accession>A0ABS5NYN0</accession>
<sequence length="314" mass="36738">MDEKEEIYLQKNKKKKKKTGPSSPVRKELKRIDKYFKELESNVSEKTYEEKDKKEIAFAISLKSRTLSRDWEQVQANLSYTLKSILRNTDQNFRIIIAGHEKPDIDELQHCLVTWLSVDFPPPPPPGSGPEFTEDKKHKRRVIGSYLRKIGFSGYFMPLDADDWIHYRFVEFIRSHPISNAFLIKKGIMINQGLEEIWLRNRFYIGCGSSALYYFSNKDFPKTSKMADTEKKLFGLSIMNHQKVPQNLAKINMNYKTIHYPLVTYVLGHGDNTSVLKGKKSNLVSAKKYNAKGENLKKWIYQYFRVDAKNYRNS</sequence>
<organism evidence="2 3">
    <name type="scientific">Cytobacillus citreus</name>
    <dbReference type="NCBI Taxonomy" id="2833586"/>
    <lineage>
        <taxon>Bacteria</taxon>
        <taxon>Bacillati</taxon>
        <taxon>Bacillota</taxon>
        <taxon>Bacilli</taxon>
        <taxon>Bacillales</taxon>
        <taxon>Bacillaceae</taxon>
        <taxon>Cytobacillus</taxon>
    </lineage>
</organism>
<evidence type="ECO:0008006" key="4">
    <source>
        <dbReference type="Google" id="ProtNLM"/>
    </source>
</evidence>
<comment type="caution">
    <text evidence="2">The sequence shown here is derived from an EMBL/GenBank/DDBJ whole genome shotgun (WGS) entry which is preliminary data.</text>
</comment>
<reference evidence="2 3" key="1">
    <citation type="submission" date="2021-05" db="EMBL/GenBank/DDBJ databases">
        <title>Novel Bacillus species.</title>
        <authorList>
            <person name="Liu G."/>
        </authorList>
    </citation>
    <scope>NUCLEOTIDE SEQUENCE [LARGE SCALE GENOMIC DNA]</scope>
    <source>
        <strain evidence="2 3">FJAT-49705</strain>
    </source>
</reference>
<gene>
    <name evidence="2" type="ORF">KHA94_21450</name>
</gene>
<feature type="region of interest" description="Disordered" evidence="1">
    <location>
        <begin position="1"/>
        <end position="25"/>
    </location>
</feature>
<protein>
    <recommendedName>
        <fullName evidence="4">Glycosyltransferase family 2 protein</fullName>
    </recommendedName>
</protein>
<evidence type="ECO:0000256" key="1">
    <source>
        <dbReference type="SAM" id="MobiDB-lite"/>
    </source>
</evidence>
<proteinExistence type="predicted"/>
<name>A0ABS5NYN0_9BACI</name>